<dbReference type="EMBL" id="JYIU01000045">
    <property type="protein sequence ID" value="KJL19072.1"/>
    <property type="molecule type" value="Genomic_DNA"/>
</dbReference>
<dbReference type="KEGG" id="mfol:DXT68_03910"/>
<name>A0A0F0KDT5_9MICO</name>
<dbReference type="AlphaFoldDB" id="A0A0F0KDT5"/>
<keyword evidence="3" id="KW-1185">Reference proteome</keyword>
<protein>
    <recommendedName>
        <fullName evidence="1">Probable 2-phosphosulfolactate phosphatase</fullName>
    </recommendedName>
</protein>
<accession>A0A0F0KDT5</accession>
<dbReference type="InterPro" id="IPR005238">
    <property type="entry name" value="ComB-like"/>
</dbReference>
<dbReference type="PATRIC" id="fig|104336.4.peg.2394"/>
<organism evidence="2 3">
    <name type="scientific">Microbacterium foliorum</name>
    <dbReference type="NCBI Taxonomy" id="104336"/>
    <lineage>
        <taxon>Bacteria</taxon>
        <taxon>Bacillati</taxon>
        <taxon>Actinomycetota</taxon>
        <taxon>Actinomycetes</taxon>
        <taxon>Micrococcales</taxon>
        <taxon>Microbacteriaceae</taxon>
        <taxon>Microbacterium</taxon>
    </lineage>
</organism>
<gene>
    <name evidence="2" type="primary">comB</name>
    <name evidence="2" type="ORF">RN50_02351</name>
</gene>
<evidence type="ECO:0000313" key="2">
    <source>
        <dbReference type="EMBL" id="KJL19072.1"/>
    </source>
</evidence>
<dbReference type="SUPFAM" id="SSF142823">
    <property type="entry name" value="ComB-like"/>
    <property type="match status" value="1"/>
</dbReference>
<dbReference type="Gene3D" id="3.90.1560.10">
    <property type="entry name" value="ComB-like"/>
    <property type="match status" value="1"/>
</dbReference>
<dbReference type="RefSeq" id="WP_045254709.1">
    <property type="nucleotide sequence ID" value="NZ_CP031425.1"/>
</dbReference>
<dbReference type="Pfam" id="PF04029">
    <property type="entry name" value="2-ph_phosp"/>
    <property type="match status" value="1"/>
</dbReference>
<reference evidence="2 3" key="1">
    <citation type="submission" date="2015-02" db="EMBL/GenBank/DDBJ databases">
        <title>Draft genome sequences of ten Microbacterium spp. with emphasis on heavy metal contaminated environments.</title>
        <authorList>
            <person name="Corretto E."/>
        </authorList>
    </citation>
    <scope>NUCLEOTIDE SEQUENCE [LARGE SCALE GENOMIC DNA]</scope>
    <source>
        <strain evidence="2 3">DSM 12966</strain>
    </source>
</reference>
<dbReference type="GO" id="GO:0000287">
    <property type="term" value="F:magnesium ion binding"/>
    <property type="evidence" value="ECO:0007669"/>
    <property type="project" value="InterPro"/>
</dbReference>
<dbReference type="InterPro" id="IPR036702">
    <property type="entry name" value="ComB-like_sf"/>
</dbReference>
<proteinExistence type="predicted"/>
<evidence type="ECO:0000313" key="3">
    <source>
        <dbReference type="Proteomes" id="UP000033572"/>
    </source>
</evidence>
<dbReference type="GeneID" id="94443526"/>
<comment type="caution">
    <text evidence="2">The sequence shown here is derived from an EMBL/GenBank/DDBJ whole genome shotgun (WGS) entry which is preliminary data.</text>
</comment>
<evidence type="ECO:0000256" key="1">
    <source>
        <dbReference type="ARBA" id="ARBA00021948"/>
    </source>
</evidence>
<sequence>MPSAFDQSTYQVRLDWGVEGLERLAPADVVVVVDVLRFSSSVADAVASGTTVALDDAVTWSRNGAAVAARARDDSRAAQAGTGAAPVVLVGSLRNASAVARAVATLQERRQARTSVAVIAAGEADSSGILRFAVEDQLGAGAVISALTDLGIDHTAPDAAVAAEGFRALSRALRHLIGASGSARELAEGVAATDRMRAAGVVPTSTAEAAEVDALDVVPILREGVFVAFE</sequence>
<dbReference type="Proteomes" id="UP000033572">
    <property type="component" value="Unassembled WGS sequence"/>
</dbReference>
<keyword evidence="2" id="KW-0378">Hydrolase</keyword>
<dbReference type="GO" id="GO:0050532">
    <property type="term" value="F:2-phosphosulfolactate phosphatase activity"/>
    <property type="evidence" value="ECO:0007669"/>
    <property type="project" value="InterPro"/>
</dbReference>